<reference evidence="1" key="1">
    <citation type="submission" date="2021-03" db="EMBL/GenBank/DDBJ databases">
        <title>Draft genome sequence of rust myrtle Austropuccinia psidii MF-1, a brazilian biotype.</title>
        <authorList>
            <person name="Quecine M.C."/>
            <person name="Pachon D.M.R."/>
            <person name="Bonatelli M.L."/>
            <person name="Correr F.H."/>
            <person name="Franceschini L.M."/>
            <person name="Leite T.F."/>
            <person name="Margarido G.R.A."/>
            <person name="Almeida C.A."/>
            <person name="Ferrarezi J.A."/>
            <person name="Labate C.A."/>
        </authorList>
    </citation>
    <scope>NUCLEOTIDE SEQUENCE</scope>
    <source>
        <strain evidence="1">MF-1</strain>
    </source>
</reference>
<protein>
    <recommendedName>
        <fullName evidence="3">Chromo domain-containing protein</fullName>
    </recommendedName>
</protein>
<accession>A0A9Q3BAW6</accession>
<dbReference type="AlphaFoldDB" id="A0A9Q3BAW6"/>
<name>A0A9Q3BAW6_9BASI</name>
<sequence length="125" mass="14488">MWNQTSNKGTRLGVRLTEGFSRKHPLFPVSLVKLYFQIGEDKFTCRNETSTPPKIVEIEASPGAVKKLISSRKTRLKGKDQRQYLVRFRNQTEDKDKWLAEDTIPDENLHLKRFTASGRAEKSHQ</sequence>
<keyword evidence="2" id="KW-1185">Reference proteome</keyword>
<dbReference type="SUPFAM" id="SSF54160">
    <property type="entry name" value="Chromo domain-like"/>
    <property type="match status" value="1"/>
</dbReference>
<evidence type="ECO:0008006" key="3">
    <source>
        <dbReference type="Google" id="ProtNLM"/>
    </source>
</evidence>
<gene>
    <name evidence="1" type="ORF">O181_001503</name>
</gene>
<evidence type="ECO:0000313" key="2">
    <source>
        <dbReference type="Proteomes" id="UP000765509"/>
    </source>
</evidence>
<organism evidence="1 2">
    <name type="scientific">Austropuccinia psidii MF-1</name>
    <dbReference type="NCBI Taxonomy" id="1389203"/>
    <lineage>
        <taxon>Eukaryota</taxon>
        <taxon>Fungi</taxon>
        <taxon>Dikarya</taxon>
        <taxon>Basidiomycota</taxon>
        <taxon>Pucciniomycotina</taxon>
        <taxon>Pucciniomycetes</taxon>
        <taxon>Pucciniales</taxon>
        <taxon>Sphaerophragmiaceae</taxon>
        <taxon>Austropuccinia</taxon>
    </lineage>
</organism>
<comment type="caution">
    <text evidence="1">The sequence shown here is derived from an EMBL/GenBank/DDBJ whole genome shotgun (WGS) entry which is preliminary data.</text>
</comment>
<proteinExistence type="predicted"/>
<dbReference type="InterPro" id="IPR016197">
    <property type="entry name" value="Chromo-like_dom_sf"/>
</dbReference>
<dbReference type="Proteomes" id="UP000765509">
    <property type="component" value="Unassembled WGS sequence"/>
</dbReference>
<evidence type="ECO:0000313" key="1">
    <source>
        <dbReference type="EMBL" id="MBW0461788.1"/>
    </source>
</evidence>
<dbReference type="EMBL" id="AVOT02000222">
    <property type="protein sequence ID" value="MBW0461788.1"/>
    <property type="molecule type" value="Genomic_DNA"/>
</dbReference>